<accession>A0AAN0RIK9</accession>
<evidence type="ECO:0000313" key="2">
    <source>
        <dbReference type="Proteomes" id="UP000028680"/>
    </source>
</evidence>
<sequence>MTDHERIIITSVWNDMGLRMKLEDDPYSLTQDELMALQNNDRLNDKLKRLLKDALIQKALVQARN</sequence>
<name>A0AAN0RIK9_9RHOB</name>
<reference evidence="1 2" key="1">
    <citation type="journal article" date="2014" name="ISME J.">
        <title>Adaptation of an abundant Roseobacter RCA organism to pelagic systems revealed by genomic and transcriptomic analyses.</title>
        <authorList>
            <person name="Voget S."/>
            <person name="Wemheuer B."/>
            <person name="Brinkhoff T."/>
            <person name="Vollmers J."/>
            <person name="Dietrich S."/>
            <person name="Giebel H.A."/>
            <person name="Beardsley C."/>
            <person name="Sardemann C."/>
            <person name="Bakenhus I."/>
            <person name="Billerbeck S."/>
            <person name="Daniel R."/>
            <person name="Simon M."/>
        </authorList>
    </citation>
    <scope>NUCLEOTIDE SEQUENCE [LARGE SCALE GENOMIC DNA]</scope>
    <source>
        <strain evidence="1 2">RCA23</strain>
    </source>
</reference>
<evidence type="ECO:0000313" key="1">
    <source>
        <dbReference type="EMBL" id="AII86843.1"/>
    </source>
</evidence>
<proteinExistence type="predicted"/>
<gene>
    <name evidence="1" type="ORF">RCA23_c12970</name>
</gene>
<dbReference type="AlphaFoldDB" id="A0AAN0RIK9"/>
<keyword evidence="2" id="KW-1185">Reference proteome</keyword>
<organism evidence="1 2">
    <name type="scientific">Planktomarina temperata RCA23</name>
    <dbReference type="NCBI Taxonomy" id="666509"/>
    <lineage>
        <taxon>Bacteria</taxon>
        <taxon>Pseudomonadati</taxon>
        <taxon>Pseudomonadota</taxon>
        <taxon>Alphaproteobacteria</taxon>
        <taxon>Rhodobacterales</taxon>
        <taxon>Paracoccaceae</taxon>
        <taxon>Planktomarina</taxon>
    </lineage>
</organism>
<protein>
    <submittedName>
        <fullName evidence="1">Uncharacterized protein</fullName>
    </submittedName>
</protein>
<dbReference type="KEGG" id="ptp:RCA23_c12970"/>
<dbReference type="EMBL" id="CP003984">
    <property type="protein sequence ID" value="AII86843.1"/>
    <property type="molecule type" value="Genomic_DNA"/>
</dbReference>
<dbReference type="Proteomes" id="UP000028680">
    <property type="component" value="Chromosome"/>
</dbReference>